<feature type="compositionally biased region" description="Basic and acidic residues" evidence="1">
    <location>
        <begin position="510"/>
        <end position="529"/>
    </location>
</feature>
<dbReference type="PANTHER" id="PTHR47685">
    <property type="entry name" value="MAGNESIUM TRANSPORT PROTEIN CORA"/>
    <property type="match status" value="1"/>
</dbReference>
<name>A0A8K0VXI0_9PLEO</name>
<dbReference type="InterPro" id="IPR050829">
    <property type="entry name" value="CorA_MIT"/>
</dbReference>
<feature type="region of interest" description="Disordered" evidence="1">
    <location>
        <begin position="477"/>
        <end position="529"/>
    </location>
</feature>
<protein>
    <submittedName>
        <fullName evidence="3">Uncharacterized protein</fullName>
    </submittedName>
</protein>
<organism evidence="3 4">
    <name type="scientific">Paraphoma chrysanthemicola</name>
    <dbReference type="NCBI Taxonomy" id="798071"/>
    <lineage>
        <taxon>Eukaryota</taxon>
        <taxon>Fungi</taxon>
        <taxon>Dikarya</taxon>
        <taxon>Ascomycota</taxon>
        <taxon>Pezizomycotina</taxon>
        <taxon>Dothideomycetes</taxon>
        <taxon>Pleosporomycetidae</taxon>
        <taxon>Pleosporales</taxon>
        <taxon>Pleosporineae</taxon>
        <taxon>Phaeosphaeriaceae</taxon>
        <taxon>Paraphoma</taxon>
    </lineage>
</organism>
<feature type="transmembrane region" description="Helical" evidence="2">
    <location>
        <begin position="329"/>
        <end position="357"/>
    </location>
</feature>
<keyword evidence="2" id="KW-0472">Membrane</keyword>
<feature type="compositionally biased region" description="Basic and acidic residues" evidence="1">
    <location>
        <begin position="159"/>
        <end position="181"/>
    </location>
</feature>
<evidence type="ECO:0000313" key="4">
    <source>
        <dbReference type="Proteomes" id="UP000813461"/>
    </source>
</evidence>
<reference evidence="3" key="1">
    <citation type="journal article" date="2021" name="Nat. Commun.">
        <title>Genetic determinants of endophytism in the Arabidopsis root mycobiome.</title>
        <authorList>
            <person name="Mesny F."/>
            <person name="Miyauchi S."/>
            <person name="Thiergart T."/>
            <person name="Pickel B."/>
            <person name="Atanasova L."/>
            <person name="Karlsson M."/>
            <person name="Huettel B."/>
            <person name="Barry K.W."/>
            <person name="Haridas S."/>
            <person name="Chen C."/>
            <person name="Bauer D."/>
            <person name="Andreopoulos W."/>
            <person name="Pangilinan J."/>
            <person name="LaButti K."/>
            <person name="Riley R."/>
            <person name="Lipzen A."/>
            <person name="Clum A."/>
            <person name="Drula E."/>
            <person name="Henrissat B."/>
            <person name="Kohler A."/>
            <person name="Grigoriev I.V."/>
            <person name="Martin F.M."/>
            <person name="Hacquard S."/>
        </authorList>
    </citation>
    <scope>NUCLEOTIDE SEQUENCE</scope>
    <source>
        <strain evidence="3">MPI-SDFR-AT-0120</strain>
    </source>
</reference>
<dbReference type="PANTHER" id="PTHR47685:SF1">
    <property type="entry name" value="MAGNESIUM TRANSPORT PROTEIN CORA"/>
    <property type="match status" value="1"/>
</dbReference>
<comment type="caution">
    <text evidence="3">The sequence shown here is derived from an EMBL/GenBank/DDBJ whole genome shotgun (WGS) entry which is preliminary data.</text>
</comment>
<sequence>MVTTLKEHRDKRKDYETMRDKMSTRVAGKLSTKCTVHLERTLDETYFPGLTIADFEERNEDQVISSHYSEDPVRRPIIIVPQLWLWRYQDVLISAHGVPRNSEGFTLHKDSTGNGNREIRTPASYYLRKSRKLAMASLIARYVESFDEKGMMLPGKTKTKAEPERSDTANNETKKNNEHEDKVPPALDLFERQVVRILSEVKRYTEETPRKRIIYAKEEAFHHQLSDCRSELAMIQHVLDEQESVIISFRNDLKQNLEAMEKRGDENTREGNEAKSALITLDDALQLIKGYTQRIRRIDGDADRVEKNVQDMLNLKRTFASVQDSHASVLLGLAAFAFAIVTIVFAPLAFLTAFFALDVQGFDRLRIATSQPKETLIRTSAALNDNIVTIEAKDDPVYHGGKMAGMLVGSVVTTVLVTGSLVLLLMKHTGIELSDLRFEMQPKLDAKNGKNSKKEEGKDVKTGSWATWSSVRRAISVSTSSVKKRKPTGARLEGEVKQDGAVTGAAEARPPVRDLEAQRDMQRESKAAS</sequence>
<evidence type="ECO:0000313" key="3">
    <source>
        <dbReference type="EMBL" id="KAH7083841.1"/>
    </source>
</evidence>
<dbReference type="OrthoDB" id="341259at2759"/>
<feature type="region of interest" description="Disordered" evidence="1">
    <location>
        <begin position="153"/>
        <end position="181"/>
    </location>
</feature>
<dbReference type="AlphaFoldDB" id="A0A8K0VXI0"/>
<dbReference type="Proteomes" id="UP000813461">
    <property type="component" value="Unassembled WGS sequence"/>
</dbReference>
<dbReference type="EMBL" id="JAGMVJ010000013">
    <property type="protein sequence ID" value="KAH7083841.1"/>
    <property type="molecule type" value="Genomic_DNA"/>
</dbReference>
<keyword evidence="4" id="KW-1185">Reference proteome</keyword>
<gene>
    <name evidence="3" type="ORF">FB567DRAFT_93234</name>
</gene>
<evidence type="ECO:0000256" key="2">
    <source>
        <dbReference type="SAM" id="Phobius"/>
    </source>
</evidence>
<feature type="transmembrane region" description="Helical" evidence="2">
    <location>
        <begin position="403"/>
        <end position="426"/>
    </location>
</feature>
<keyword evidence="2" id="KW-0812">Transmembrane</keyword>
<evidence type="ECO:0000256" key="1">
    <source>
        <dbReference type="SAM" id="MobiDB-lite"/>
    </source>
</evidence>
<proteinExistence type="predicted"/>
<keyword evidence="2" id="KW-1133">Transmembrane helix</keyword>
<accession>A0A8K0VXI0</accession>